<evidence type="ECO:0000259" key="4">
    <source>
        <dbReference type="PROSITE" id="PS50887"/>
    </source>
</evidence>
<accession>A0A166WLJ5</accession>
<comment type="catalytic activity">
    <reaction evidence="2">
        <text>2 GTP = 3',3'-c-di-GMP + 2 diphosphate</text>
        <dbReference type="Rhea" id="RHEA:24898"/>
        <dbReference type="ChEBI" id="CHEBI:33019"/>
        <dbReference type="ChEBI" id="CHEBI:37565"/>
        <dbReference type="ChEBI" id="CHEBI:58805"/>
        <dbReference type="EC" id="2.7.7.65"/>
    </reaction>
</comment>
<feature type="transmembrane region" description="Helical" evidence="3">
    <location>
        <begin position="206"/>
        <end position="228"/>
    </location>
</feature>
<dbReference type="PROSITE" id="PS50887">
    <property type="entry name" value="GGDEF"/>
    <property type="match status" value="1"/>
</dbReference>
<dbReference type="GO" id="GO:0005886">
    <property type="term" value="C:plasma membrane"/>
    <property type="evidence" value="ECO:0007669"/>
    <property type="project" value="TreeGrafter"/>
</dbReference>
<dbReference type="EC" id="2.7.7.65" evidence="1"/>
<keyword evidence="3" id="KW-1133">Transmembrane helix</keyword>
<dbReference type="PANTHER" id="PTHR45138">
    <property type="entry name" value="REGULATORY COMPONENTS OF SENSORY TRANSDUCTION SYSTEM"/>
    <property type="match status" value="1"/>
</dbReference>
<dbReference type="SUPFAM" id="SSF55073">
    <property type="entry name" value="Nucleotide cyclase"/>
    <property type="match status" value="1"/>
</dbReference>
<dbReference type="Pfam" id="PF00990">
    <property type="entry name" value="GGDEF"/>
    <property type="match status" value="1"/>
</dbReference>
<evidence type="ECO:0000256" key="2">
    <source>
        <dbReference type="ARBA" id="ARBA00034247"/>
    </source>
</evidence>
<keyword evidence="6" id="KW-1185">Reference proteome</keyword>
<dbReference type="InterPro" id="IPR000160">
    <property type="entry name" value="GGDEF_dom"/>
</dbReference>
<dbReference type="GO" id="GO:0043709">
    <property type="term" value="P:cell adhesion involved in single-species biofilm formation"/>
    <property type="evidence" value="ECO:0007669"/>
    <property type="project" value="TreeGrafter"/>
</dbReference>
<feature type="transmembrane region" description="Helical" evidence="3">
    <location>
        <begin position="89"/>
        <end position="105"/>
    </location>
</feature>
<feature type="transmembrane region" description="Helical" evidence="3">
    <location>
        <begin position="61"/>
        <end position="83"/>
    </location>
</feature>
<dbReference type="PANTHER" id="PTHR45138:SF9">
    <property type="entry name" value="DIGUANYLATE CYCLASE DGCM-RELATED"/>
    <property type="match status" value="1"/>
</dbReference>
<reference evidence="5 6" key="1">
    <citation type="submission" date="2013-07" db="EMBL/GenBank/DDBJ databases">
        <title>Comparative Genomic and Metabolomic Analysis of Twelve Strains of Pseudoalteromonas luteoviolacea.</title>
        <authorList>
            <person name="Vynne N.G."/>
            <person name="Mansson M."/>
            <person name="Gram L."/>
        </authorList>
    </citation>
    <scope>NUCLEOTIDE SEQUENCE [LARGE SCALE GENOMIC DNA]</scope>
    <source>
        <strain evidence="5 6">DSM 6061</strain>
    </source>
</reference>
<dbReference type="SMART" id="SM00267">
    <property type="entry name" value="GGDEF"/>
    <property type="match status" value="1"/>
</dbReference>
<dbReference type="GO" id="GO:1902201">
    <property type="term" value="P:negative regulation of bacterial-type flagellum-dependent cell motility"/>
    <property type="evidence" value="ECO:0007669"/>
    <property type="project" value="TreeGrafter"/>
</dbReference>
<feature type="transmembrane region" description="Helical" evidence="3">
    <location>
        <begin position="117"/>
        <end position="134"/>
    </location>
</feature>
<dbReference type="Gene3D" id="3.30.70.270">
    <property type="match status" value="1"/>
</dbReference>
<evidence type="ECO:0000256" key="3">
    <source>
        <dbReference type="SAM" id="Phobius"/>
    </source>
</evidence>
<dbReference type="CDD" id="cd01949">
    <property type="entry name" value="GGDEF"/>
    <property type="match status" value="1"/>
</dbReference>
<evidence type="ECO:0000313" key="5">
    <source>
        <dbReference type="EMBL" id="KZN37623.1"/>
    </source>
</evidence>
<keyword evidence="3" id="KW-0472">Membrane</keyword>
<dbReference type="NCBIfam" id="TIGR00254">
    <property type="entry name" value="GGDEF"/>
    <property type="match status" value="1"/>
</dbReference>
<dbReference type="PATRIC" id="fig|1365250.3.peg.2642"/>
<proteinExistence type="predicted"/>
<dbReference type="InterPro" id="IPR043128">
    <property type="entry name" value="Rev_trsase/Diguanyl_cyclase"/>
</dbReference>
<evidence type="ECO:0000313" key="6">
    <source>
        <dbReference type="Proteomes" id="UP000076643"/>
    </source>
</evidence>
<feature type="transmembrane region" description="Helical" evidence="3">
    <location>
        <begin position="154"/>
        <end position="172"/>
    </location>
</feature>
<dbReference type="EMBL" id="AUYB01000103">
    <property type="protein sequence ID" value="KZN37623.1"/>
    <property type="molecule type" value="Genomic_DNA"/>
</dbReference>
<dbReference type="AlphaFoldDB" id="A0A166WLJ5"/>
<dbReference type="GO" id="GO:0052621">
    <property type="term" value="F:diguanylate cyclase activity"/>
    <property type="evidence" value="ECO:0007669"/>
    <property type="project" value="UniProtKB-EC"/>
</dbReference>
<dbReference type="InterPro" id="IPR029787">
    <property type="entry name" value="Nucleotide_cyclase"/>
</dbReference>
<feature type="transmembrane region" description="Helical" evidence="3">
    <location>
        <begin position="179"/>
        <end position="200"/>
    </location>
</feature>
<evidence type="ECO:0000256" key="1">
    <source>
        <dbReference type="ARBA" id="ARBA00012528"/>
    </source>
</evidence>
<sequence>MYKFEGVKTTLGCTFGLVICMFSALHFQQDWQHYAATISQLTLPILLFCAGFSAQFNRSRLALICLLWTLLFISQSYALPWSIWVKNSTSWLLLCGAITLFLMSLMQDRALFSRHLLTRLAMLGFIGLSTHFWLSSQETINSWLTNNKHTNLLAPYVTYHVPLFLIGSLLFWRSLTHKCLTRATLFSSFLLWLALQLNWLALPLDVVIVIVAFVYLLTVSIDSYFLAYRDDLTGLPTRRALNQLSLSLGRKYTVAMLDIDHFKKFNDTYGHDIGDQVLKLVASKLVKVKSGGKVFRYGGEEFTVVFPSKTSDVALDALEQLREDIANYDMVIRQQNRQSKKSRQSKPPSDRKVVNVTVSIGIASRQAKQKFEEVVKNADVALYRAKKKGRNNVSD</sequence>
<feature type="transmembrane region" description="Helical" evidence="3">
    <location>
        <begin position="7"/>
        <end position="27"/>
    </location>
</feature>
<feature type="domain" description="GGDEF" evidence="4">
    <location>
        <begin position="250"/>
        <end position="395"/>
    </location>
</feature>
<protein>
    <recommendedName>
        <fullName evidence="1">diguanylate cyclase</fullName>
        <ecNumber evidence="1">2.7.7.65</ecNumber>
    </recommendedName>
</protein>
<keyword evidence="3" id="KW-0812">Transmembrane</keyword>
<comment type="caution">
    <text evidence="5">The sequence shown here is derived from an EMBL/GenBank/DDBJ whole genome shotgun (WGS) entry which is preliminary data.</text>
</comment>
<dbReference type="InterPro" id="IPR050469">
    <property type="entry name" value="Diguanylate_Cyclase"/>
</dbReference>
<name>A0A166WLJ5_9GAMM</name>
<dbReference type="Proteomes" id="UP000076643">
    <property type="component" value="Unassembled WGS sequence"/>
</dbReference>
<gene>
    <name evidence="5" type="ORF">N475_02100</name>
</gene>
<feature type="transmembrane region" description="Helical" evidence="3">
    <location>
        <begin position="33"/>
        <end position="54"/>
    </location>
</feature>
<organism evidence="5 6">
    <name type="scientific">Pseudoalteromonas luteoviolacea DSM 6061</name>
    <dbReference type="NCBI Taxonomy" id="1365250"/>
    <lineage>
        <taxon>Bacteria</taxon>
        <taxon>Pseudomonadati</taxon>
        <taxon>Pseudomonadota</taxon>
        <taxon>Gammaproteobacteria</taxon>
        <taxon>Alteromonadales</taxon>
        <taxon>Pseudoalteromonadaceae</taxon>
        <taxon>Pseudoalteromonas</taxon>
    </lineage>
</organism>